<feature type="domain" description="Smr" evidence="2">
    <location>
        <begin position="245"/>
        <end position="326"/>
    </location>
</feature>
<protein>
    <recommendedName>
        <fullName evidence="2">Smr domain-containing protein</fullName>
    </recommendedName>
</protein>
<reference evidence="3" key="1">
    <citation type="submission" date="2019-08" db="EMBL/GenBank/DDBJ databases">
        <authorList>
            <person name="Kucharzyk K."/>
            <person name="Murdoch R.W."/>
            <person name="Higgins S."/>
            <person name="Loffler F."/>
        </authorList>
    </citation>
    <scope>NUCLEOTIDE SEQUENCE</scope>
</reference>
<dbReference type="Gene3D" id="3.30.1370.110">
    <property type="match status" value="1"/>
</dbReference>
<dbReference type="InterPro" id="IPR002625">
    <property type="entry name" value="Smr_dom"/>
</dbReference>
<dbReference type="EMBL" id="VSSQ01000906">
    <property type="protein sequence ID" value="MPM02895.1"/>
    <property type="molecule type" value="Genomic_DNA"/>
</dbReference>
<evidence type="ECO:0000256" key="1">
    <source>
        <dbReference type="SAM" id="MobiDB-lite"/>
    </source>
</evidence>
<organism evidence="3">
    <name type="scientific">bioreactor metagenome</name>
    <dbReference type="NCBI Taxonomy" id="1076179"/>
    <lineage>
        <taxon>unclassified sequences</taxon>
        <taxon>metagenomes</taxon>
        <taxon>ecological metagenomes</taxon>
    </lineage>
</organism>
<gene>
    <name evidence="3" type="ORF">SDC9_49153</name>
</gene>
<feature type="region of interest" description="Disordered" evidence="1">
    <location>
        <begin position="1"/>
        <end position="22"/>
    </location>
</feature>
<dbReference type="InterPro" id="IPR036063">
    <property type="entry name" value="Smr_dom_sf"/>
</dbReference>
<evidence type="ECO:0000313" key="3">
    <source>
        <dbReference type="EMBL" id="MPM02895.1"/>
    </source>
</evidence>
<comment type="caution">
    <text evidence="3">The sequence shown here is derived from an EMBL/GenBank/DDBJ whole genome shotgun (WGS) entry which is preliminary data.</text>
</comment>
<dbReference type="AlphaFoldDB" id="A0A644WGA1"/>
<proteinExistence type="predicted"/>
<sequence>MPKKKKKASEQNKAAGNSRLGVESDAYRPFEGIKEIKPKVIKKEQPKVAKPVVSERKEPLIKGYDPKANFGDILTSWEATGELEGVTKRMKSHSKVQVEKSFAEILAQWEGEKADKKAQAEKKAEPIKKSGSYVPTKDFGALLDAFEGNQPAKKRKVDGRPTAKVVSKTPLMPTQEVEEALVEKDELDSERDSSVSWSFADTYRKWNELSDEHAAIQKARKEKKEPKVVEKTIGELRALEPEATLDLHGMTVLEAEKACGDFLRASKDKHLMKVAIITGKGLHNDKGYSLLKEAALSQIRLSKVVREAYTPKACHGGSGVIWIILKSSE</sequence>
<name>A0A644WGA1_9ZZZZ</name>
<evidence type="ECO:0000259" key="2">
    <source>
        <dbReference type="PROSITE" id="PS50828"/>
    </source>
</evidence>
<dbReference type="PROSITE" id="PS50828">
    <property type="entry name" value="SMR"/>
    <property type="match status" value="1"/>
</dbReference>
<dbReference type="PANTHER" id="PTHR35562">
    <property type="entry name" value="DNA ENDONUCLEASE SMRA-RELATED"/>
    <property type="match status" value="1"/>
</dbReference>
<dbReference type="Pfam" id="PF01713">
    <property type="entry name" value="Smr"/>
    <property type="match status" value="1"/>
</dbReference>
<accession>A0A644WGA1</accession>
<dbReference type="PANTHER" id="PTHR35562:SF2">
    <property type="entry name" value="DNA ENDONUCLEASE SMRA-RELATED"/>
    <property type="match status" value="1"/>
</dbReference>
<dbReference type="SUPFAM" id="SSF160443">
    <property type="entry name" value="SMR domain-like"/>
    <property type="match status" value="1"/>
</dbReference>
<dbReference type="SMART" id="SM00463">
    <property type="entry name" value="SMR"/>
    <property type="match status" value="1"/>
</dbReference>